<name>A0A9P3LMA7_9APHY</name>
<dbReference type="AlphaFoldDB" id="A0A9P3LMA7"/>
<accession>A0A9P3LMA7</accession>
<evidence type="ECO:0000313" key="3">
    <source>
        <dbReference type="Proteomes" id="UP000703269"/>
    </source>
</evidence>
<reference evidence="2 3" key="1">
    <citation type="submission" date="2021-08" db="EMBL/GenBank/DDBJ databases">
        <title>Draft Genome Sequence of Phanerochaete sordida strain YK-624.</title>
        <authorList>
            <person name="Mori T."/>
            <person name="Dohra H."/>
            <person name="Suzuki T."/>
            <person name="Kawagishi H."/>
            <person name="Hirai H."/>
        </authorList>
    </citation>
    <scope>NUCLEOTIDE SEQUENCE [LARGE SCALE GENOMIC DNA]</scope>
    <source>
        <strain evidence="2 3">YK-624</strain>
    </source>
</reference>
<dbReference type="EMBL" id="BPQB01000103">
    <property type="protein sequence ID" value="GJE99162.1"/>
    <property type="molecule type" value="Genomic_DNA"/>
</dbReference>
<proteinExistence type="predicted"/>
<organism evidence="2 3">
    <name type="scientific">Phanerochaete sordida</name>
    <dbReference type="NCBI Taxonomy" id="48140"/>
    <lineage>
        <taxon>Eukaryota</taxon>
        <taxon>Fungi</taxon>
        <taxon>Dikarya</taxon>
        <taxon>Basidiomycota</taxon>
        <taxon>Agaricomycotina</taxon>
        <taxon>Agaricomycetes</taxon>
        <taxon>Polyporales</taxon>
        <taxon>Phanerochaetaceae</taxon>
        <taxon>Phanerochaete</taxon>
    </lineage>
</organism>
<evidence type="ECO:0000256" key="1">
    <source>
        <dbReference type="SAM" id="MobiDB-lite"/>
    </source>
</evidence>
<gene>
    <name evidence="2" type="ORF">PsYK624_154090</name>
</gene>
<keyword evidence="3" id="KW-1185">Reference proteome</keyword>
<protein>
    <submittedName>
        <fullName evidence="2">Uncharacterized protein</fullName>
    </submittedName>
</protein>
<evidence type="ECO:0000313" key="2">
    <source>
        <dbReference type="EMBL" id="GJE99162.1"/>
    </source>
</evidence>
<dbReference type="Proteomes" id="UP000703269">
    <property type="component" value="Unassembled WGS sequence"/>
</dbReference>
<feature type="compositionally biased region" description="Acidic residues" evidence="1">
    <location>
        <begin position="447"/>
        <end position="457"/>
    </location>
</feature>
<sequence length="479" mass="54520">MDPPRLPVDYTTRVRAISAAQRFPIEVVTRVMVHIPEVVLELYKSIEAGKKLFIQCSLVCTYWAIHLRTNIFKHLSICTRDDAERLLEFAKVTTLGASIGQYVQYLRVEWSIPCSCPPWAHLLLHLLPLNLFPRKPIITMVVSKDNSGDPTTDVLISPPNPFHDLPRTLPFPASRNVDDILVQNLHFASLADLVSFAIPSLHRKRNYSEVHCTFFLESSTWSEDVQEAHIPFPRHMLHWLKVRIERVHLFVKARSVPWPLIHSWLSNVTASPTQSTHDNTHATLIEPPDADELHRAWTLLQTLPKHVEAGNIKYNHSSLICQWEDFDIQLRHDLCGDTRFVEEIDLDIKCQDCIVDHPNLSPSKLDLTELDRQMSAFPQISYVVIRLPEDQIEEYEPIIRARMPILAERLEQRFCIHGGVYILGNINAEGATKTEANSGEMLKAVEDTETEEEEEAAGDVTAAEDHPSADEQGASTNRA</sequence>
<comment type="caution">
    <text evidence="2">The sequence shown here is derived from an EMBL/GenBank/DDBJ whole genome shotgun (WGS) entry which is preliminary data.</text>
</comment>
<feature type="region of interest" description="Disordered" evidence="1">
    <location>
        <begin position="436"/>
        <end position="479"/>
    </location>
</feature>